<comment type="catalytic activity">
    <reaction evidence="6 7">
        <text>carbamoyl phosphate + L-aspartate = N-carbamoyl-L-aspartate + phosphate + H(+)</text>
        <dbReference type="Rhea" id="RHEA:20013"/>
        <dbReference type="ChEBI" id="CHEBI:15378"/>
        <dbReference type="ChEBI" id="CHEBI:29991"/>
        <dbReference type="ChEBI" id="CHEBI:32814"/>
        <dbReference type="ChEBI" id="CHEBI:43474"/>
        <dbReference type="ChEBI" id="CHEBI:58228"/>
        <dbReference type="EC" id="2.1.3.2"/>
    </reaction>
</comment>
<dbReference type="GO" id="GO:0016597">
    <property type="term" value="F:amino acid binding"/>
    <property type="evidence" value="ECO:0007669"/>
    <property type="project" value="InterPro"/>
</dbReference>
<feature type="binding site" evidence="7">
    <location>
        <position position="50"/>
    </location>
    <ligand>
        <name>carbamoyl phosphate</name>
        <dbReference type="ChEBI" id="CHEBI:58228"/>
    </ligand>
</feature>
<dbReference type="InterPro" id="IPR002082">
    <property type="entry name" value="Asp_carbamoyltransf"/>
</dbReference>
<gene>
    <name evidence="7 10" type="primary">pyrB</name>
    <name evidence="10" type="ORF">RZ72_07260</name>
</gene>
<evidence type="ECO:0000256" key="4">
    <source>
        <dbReference type="ARBA" id="ARBA00022975"/>
    </source>
</evidence>
<dbReference type="GO" id="GO:0005829">
    <property type="term" value="C:cytosol"/>
    <property type="evidence" value="ECO:0007669"/>
    <property type="project" value="TreeGrafter"/>
</dbReference>
<dbReference type="FunFam" id="3.40.50.1370:FF:000011">
    <property type="entry name" value="Aspartate carbamoyltransferase"/>
    <property type="match status" value="1"/>
</dbReference>
<protein>
    <recommendedName>
        <fullName evidence="7">Aspartate carbamoyltransferase</fullName>
        <ecNumber evidence="7">2.1.3.2</ecNumber>
    </recommendedName>
    <alternativeName>
        <fullName evidence="7">Aspartate transcarbamylase</fullName>
        <shortName evidence="7">ATCase</shortName>
    </alternativeName>
</protein>
<sequence>MQTHFLDLNQLNDDEIMELIRLAIQYRDGKLVLLKRPVYFANMFYENSTRTHTSFEMAERKLGITPINIDPKNSSVQKGETLSDTVKTLQAIGTDGVIIRHKTTGWYEPLIDDERIHISLVNAGDGSGQHPSQSLLDLLTIYDEFRKFKDLKIAIVGDLLHSRVARSNAEILKRLGAKLYFAGPDEWYPSDFDNFGEFISIDSIVGKVDVMMMLRVQLERLNDDARESFTAVEYANIFGLTEERGKKMKKKAIIMHPAPVNRNIEIADSLVESPQSRIFRQMQNGVFARMAILTSILKSKDLIAEDEYEDIN</sequence>
<dbReference type="Gene3D" id="3.40.50.1370">
    <property type="entry name" value="Aspartate/ornithine carbamoyltransferase"/>
    <property type="match status" value="2"/>
</dbReference>
<keyword evidence="4 7" id="KW-0665">Pyrimidine biosynthesis</keyword>
<dbReference type="Pfam" id="PF02729">
    <property type="entry name" value="OTCace_N"/>
    <property type="match status" value="1"/>
</dbReference>
<organism evidence="10 11">
    <name type="scientific">Apilactobacillus kunkeei</name>
    <dbReference type="NCBI Taxonomy" id="148814"/>
    <lineage>
        <taxon>Bacteria</taxon>
        <taxon>Bacillati</taxon>
        <taxon>Bacillota</taxon>
        <taxon>Bacilli</taxon>
        <taxon>Lactobacillales</taxon>
        <taxon>Lactobacillaceae</taxon>
        <taxon>Apilactobacillus</taxon>
    </lineage>
</organism>
<dbReference type="PATRIC" id="fig|148814.9.peg.230"/>
<evidence type="ECO:0000313" key="10">
    <source>
        <dbReference type="EMBL" id="KOY79670.1"/>
    </source>
</evidence>
<proteinExistence type="inferred from homology"/>
<dbReference type="PRINTS" id="PR00100">
    <property type="entry name" value="AOTCASE"/>
</dbReference>
<keyword evidence="3 7" id="KW-0808">Transferase</keyword>
<feature type="binding site" evidence="7">
    <location>
        <position position="100"/>
    </location>
    <ligand>
        <name>carbamoyl phosphate</name>
        <dbReference type="ChEBI" id="CHEBI:58228"/>
    </ligand>
</feature>
<dbReference type="AlphaFoldDB" id="A0A0M9DG23"/>
<evidence type="ECO:0000313" key="11">
    <source>
        <dbReference type="Proteomes" id="UP000037749"/>
    </source>
</evidence>
<feature type="binding site" evidence="7">
    <location>
        <position position="51"/>
    </location>
    <ligand>
        <name>carbamoyl phosphate</name>
        <dbReference type="ChEBI" id="CHEBI:58228"/>
    </ligand>
</feature>
<dbReference type="EC" id="2.1.3.2" evidence="7"/>
<evidence type="ECO:0000256" key="5">
    <source>
        <dbReference type="ARBA" id="ARBA00043884"/>
    </source>
</evidence>
<dbReference type="Pfam" id="PF00185">
    <property type="entry name" value="OTCace"/>
    <property type="match status" value="1"/>
</dbReference>
<feature type="binding site" evidence="7">
    <location>
        <position position="130"/>
    </location>
    <ligand>
        <name>carbamoyl phosphate</name>
        <dbReference type="ChEBI" id="CHEBI:58228"/>
    </ligand>
</feature>
<dbReference type="UniPathway" id="UPA00070">
    <property type="reaction ID" value="UER00116"/>
</dbReference>
<reference evidence="10 11" key="1">
    <citation type="journal article" date="2015" name="Genome Biol. Evol.">
        <title>Functionally Structured Genomes in Lactobacillus kunkeei Colonizing the Honey Crop and Food Products of Honeybees and Stingless Bees.</title>
        <authorList>
            <person name="Tamarit D."/>
            <person name="Ellegaard K.M."/>
            <person name="Wikander J."/>
            <person name="Olofsson T."/>
            <person name="Vasquez A."/>
            <person name="Andersson S.G."/>
        </authorList>
    </citation>
    <scope>NUCLEOTIDE SEQUENCE [LARGE SCALE GENOMIC DNA]</scope>
    <source>
        <strain evidence="10 11">LAla</strain>
    </source>
</reference>
<feature type="binding site" evidence="7">
    <location>
        <position position="215"/>
    </location>
    <ligand>
        <name>L-aspartate</name>
        <dbReference type="ChEBI" id="CHEBI:29991"/>
    </ligand>
</feature>
<dbReference type="GO" id="GO:0006207">
    <property type="term" value="P:'de novo' pyrimidine nucleobase biosynthetic process"/>
    <property type="evidence" value="ECO:0007669"/>
    <property type="project" value="InterPro"/>
</dbReference>
<dbReference type="InterPro" id="IPR006131">
    <property type="entry name" value="Asp_carbamoyltransf_Asp/Orn-bd"/>
</dbReference>
<dbReference type="InterPro" id="IPR036901">
    <property type="entry name" value="Asp/Orn_carbamoylTrfase_sf"/>
</dbReference>
<evidence type="ECO:0000256" key="2">
    <source>
        <dbReference type="ARBA" id="ARBA00008896"/>
    </source>
</evidence>
<feature type="binding site" evidence="7">
    <location>
        <position position="259"/>
    </location>
    <ligand>
        <name>carbamoyl phosphate</name>
        <dbReference type="ChEBI" id="CHEBI:58228"/>
    </ligand>
</feature>
<name>A0A0M9DG23_9LACO</name>
<comment type="function">
    <text evidence="5 7">Catalyzes the condensation of carbamoyl phosphate and aspartate to form carbamoyl aspartate and inorganic phosphate, the committed step in the de novo pyrimidine nucleotide biosynthesis pathway.</text>
</comment>
<feature type="domain" description="Aspartate/ornithine carbamoyltransferase carbamoyl-P binding" evidence="9">
    <location>
        <begin position="4"/>
        <end position="142"/>
    </location>
</feature>
<dbReference type="EMBL" id="JXCZ01000007">
    <property type="protein sequence ID" value="KOY79670.1"/>
    <property type="molecule type" value="Genomic_DNA"/>
</dbReference>
<evidence type="ECO:0000256" key="6">
    <source>
        <dbReference type="ARBA" id="ARBA00048859"/>
    </source>
</evidence>
<dbReference type="GO" id="GO:0004070">
    <property type="term" value="F:aspartate carbamoyltransferase activity"/>
    <property type="evidence" value="ECO:0007669"/>
    <property type="project" value="UniProtKB-UniRule"/>
</dbReference>
<evidence type="ECO:0000256" key="1">
    <source>
        <dbReference type="ARBA" id="ARBA00004852"/>
    </source>
</evidence>
<dbReference type="SUPFAM" id="SSF53671">
    <property type="entry name" value="Aspartate/ornithine carbamoyltransferase"/>
    <property type="match status" value="1"/>
</dbReference>
<dbReference type="Proteomes" id="UP000037749">
    <property type="component" value="Unassembled WGS sequence"/>
</dbReference>
<dbReference type="HAMAP" id="MF_00001">
    <property type="entry name" value="Asp_carb_tr"/>
    <property type="match status" value="1"/>
</dbReference>
<evidence type="ECO:0000259" key="9">
    <source>
        <dbReference type="Pfam" id="PF02729"/>
    </source>
</evidence>
<evidence type="ECO:0000256" key="7">
    <source>
        <dbReference type="HAMAP-Rule" id="MF_00001"/>
    </source>
</evidence>
<dbReference type="PROSITE" id="PS00097">
    <property type="entry name" value="CARBAMOYLTRANSFERASE"/>
    <property type="match status" value="1"/>
</dbReference>
<dbReference type="InterPro" id="IPR006130">
    <property type="entry name" value="Asp/Orn_carbamoylTrfase"/>
</dbReference>
<dbReference type="PANTHER" id="PTHR45753">
    <property type="entry name" value="ORNITHINE CARBAMOYLTRANSFERASE, MITOCHONDRIAL"/>
    <property type="match status" value="1"/>
</dbReference>
<feature type="domain" description="Aspartate/ornithine carbamoyltransferase Asp/Orn-binding" evidence="8">
    <location>
        <begin position="149"/>
        <end position="295"/>
    </location>
</feature>
<accession>A0A0M9DG23</accession>
<feature type="binding site" evidence="7">
    <location>
        <position position="133"/>
    </location>
    <ligand>
        <name>carbamoyl phosphate</name>
        <dbReference type="ChEBI" id="CHEBI:58228"/>
    </ligand>
</feature>
<comment type="subunit">
    <text evidence="7">Heterododecamer (2C3:3R2) of six catalytic PyrB chains organized as two trimers (C3), and six regulatory PyrI chains organized as three dimers (R2).</text>
</comment>
<dbReference type="RefSeq" id="WP_053796233.1">
    <property type="nucleotide sequence ID" value="NZ_JXCZ01000007.1"/>
</dbReference>
<feature type="binding site" evidence="7">
    <location>
        <position position="78"/>
    </location>
    <ligand>
        <name>L-aspartate</name>
        <dbReference type="ChEBI" id="CHEBI:29991"/>
    </ligand>
</feature>
<feature type="binding site" evidence="7">
    <location>
        <position position="258"/>
    </location>
    <ligand>
        <name>carbamoyl phosphate</name>
        <dbReference type="ChEBI" id="CHEBI:58228"/>
    </ligand>
</feature>
<comment type="similarity">
    <text evidence="2 7">Belongs to the aspartate/ornithine carbamoyltransferase superfamily. ATCase family.</text>
</comment>
<dbReference type="GO" id="GO:0006520">
    <property type="term" value="P:amino acid metabolic process"/>
    <property type="evidence" value="ECO:0007669"/>
    <property type="project" value="InterPro"/>
</dbReference>
<dbReference type="NCBIfam" id="NF002032">
    <property type="entry name" value="PRK00856.1"/>
    <property type="match status" value="1"/>
</dbReference>
<dbReference type="PANTHER" id="PTHR45753:SF6">
    <property type="entry name" value="ASPARTATE CARBAMOYLTRANSFERASE"/>
    <property type="match status" value="1"/>
</dbReference>
<dbReference type="InterPro" id="IPR006132">
    <property type="entry name" value="Asp/Orn_carbamoyltranf_P-bd"/>
</dbReference>
<dbReference type="GO" id="GO:0044205">
    <property type="term" value="P:'de novo' UMP biosynthetic process"/>
    <property type="evidence" value="ECO:0007669"/>
    <property type="project" value="UniProtKB-UniRule"/>
</dbReference>
<comment type="pathway">
    <text evidence="1 7">Pyrimidine metabolism; UMP biosynthesis via de novo pathway; (S)-dihydroorotate from bicarbonate: step 2/3.</text>
</comment>
<dbReference type="NCBIfam" id="TIGR00670">
    <property type="entry name" value="asp_carb_tr"/>
    <property type="match status" value="1"/>
</dbReference>
<feature type="binding site" evidence="7">
    <location>
        <position position="163"/>
    </location>
    <ligand>
        <name>L-aspartate</name>
        <dbReference type="ChEBI" id="CHEBI:29991"/>
    </ligand>
</feature>
<comment type="caution">
    <text evidence="10">The sequence shown here is derived from an EMBL/GenBank/DDBJ whole genome shotgun (WGS) entry which is preliminary data.</text>
</comment>
<evidence type="ECO:0000259" key="8">
    <source>
        <dbReference type="Pfam" id="PF00185"/>
    </source>
</evidence>
<evidence type="ECO:0000256" key="3">
    <source>
        <dbReference type="ARBA" id="ARBA00022679"/>
    </source>
</evidence>
<dbReference type="PRINTS" id="PR00101">
    <property type="entry name" value="ATCASE"/>
</dbReference>